<name>A0A3P6RBI7_DIBLA</name>
<dbReference type="Proteomes" id="UP000281553">
    <property type="component" value="Unassembled WGS sequence"/>
</dbReference>
<keyword evidence="3" id="KW-1185">Reference proteome</keyword>
<feature type="region of interest" description="Disordered" evidence="1">
    <location>
        <begin position="1"/>
        <end position="26"/>
    </location>
</feature>
<evidence type="ECO:0000313" key="2">
    <source>
        <dbReference type="EMBL" id="VDK42014.1"/>
    </source>
</evidence>
<reference evidence="2 3" key="1">
    <citation type="submission" date="2018-11" db="EMBL/GenBank/DDBJ databases">
        <authorList>
            <consortium name="Pathogen Informatics"/>
        </authorList>
    </citation>
    <scope>NUCLEOTIDE SEQUENCE [LARGE SCALE GENOMIC DNA]</scope>
</reference>
<evidence type="ECO:0000256" key="1">
    <source>
        <dbReference type="SAM" id="MobiDB-lite"/>
    </source>
</evidence>
<organism evidence="2 3">
    <name type="scientific">Dibothriocephalus latus</name>
    <name type="common">Fish tapeworm</name>
    <name type="synonym">Diphyllobothrium latum</name>
    <dbReference type="NCBI Taxonomy" id="60516"/>
    <lineage>
        <taxon>Eukaryota</taxon>
        <taxon>Metazoa</taxon>
        <taxon>Spiralia</taxon>
        <taxon>Lophotrochozoa</taxon>
        <taxon>Platyhelminthes</taxon>
        <taxon>Cestoda</taxon>
        <taxon>Eucestoda</taxon>
        <taxon>Diphyllobothriidea</taxon>
        <taxon>Diphyllobothriidae</taxon>
        <taxon>Dibothriocephalus</taxon>
    </lineage>
</organism>
<gene>
    <name evidence="2" type="ORF">DILT_LOCUS1298</name>
</gene>
<evidence type="ECO:0000313" key="3">
    <source>
        <dbReference type="Proteomes" id="UP000281553"/>
    </source>
</evidence>
<protein>
    <submittedName>
        <fullName evidence="2">Uncharacterized protein</fullName>
    </submittedName>
</protein>
<sequence length="38" mass="4309">MAQERCAFQEEEESIVSSTETMDEMPQQARLLAVEGAY</sequence>
<proteinExistence type="predicted"/>
<dbReference type="EMBL" id="UYRU01008286">
    <property type="protein sequence ID" value="VDK42014.1"/>
    <property type="molecule type" value="Genomic_DNA"/>
</dbReference>
<dbReference type="AlphaFoldDB" id="A0A3P6RBI7"/>
<accession>A0A3P6RBI7</accession>